<evidence type="ECO:0000256" key="1">
    <source>
        <dbReference type="ARBA" id="ARBA00004395"/>
    </source>
</evidence>
<dbReference type="InterPro" id="IPR033370">
    <property type="entry name" value="COG1"/>
</dbReference>
<evidence type="ECO:0000256" key="6">
    <source>
        <dbReference type="ARBA" id="ARBA00023034"/>
    </source>
</evidence>
<evidence type="ECO:0000313" key="9">
    <source>
        <dbReference type="Proteomes" id="UP000324629"/>
    </source>
</evidence>
<dbReference type="GO" id="GO:0017119">
    <property type="term" value="C:Golgi transport complex"/>
    <property type="evidence" value="ECO:0007669"/>
    <property type="project" value="InterPro"/>
</dbReference>
<accession>A0A5J4NY37</accession>
<keyword evidence="6" id="KW-0333">Golgi apparatus</keyword>
<dbReference type="EMBL" id="QNGE01000440">
    <property type="protein sequence ID" value="KAA3680449.1"/>
    <property type="molecule type" value="Genomic_DNA"/>
</dbReference>
<dbReference type="GO" id="GO:0015031">
    <property type="term" value="P:protein transport"/>
    <property type="evidence" value="ECO:0007669"/>
    <property type="project" value="UniProtKB-KW"/>
</dbReference>
<dbReference type="AlphaFoldDB" id="A0A5J4NY37"/>
<gene>
    <name evidence="8" type="ORF">DEA37_0010537</name>
</gene>
<comment type="similarity">
    <text evidence="2">Belongs to the COG1 family.</text>
</comment>
<keyword evidence="9" id="KW-1185">Reference proteome</keyword>
<evidence type="ECO:0000313" key="8">
    <source>
        <dbReference type="EMBL" id="KAA3680449.1"/>
    </source>
</evidence>
<dbReference type="Proteomes" id="UP000324629">
    <property type="component" value="Unassembled WGS sequence"/>
</dbReference>
<dbReference type="PANTHER" id="PTHR31658:SF0">
    <property type="entry name" value="CONSERVED OLIGOMERIC GOLGI COMPLEX SUBUNIT 1"/>
    <property type="match status" value="1"/>
</dbReference>
<evidence type="ECO:0000256" key="2">
    <source>
        <dbReference type="ARBA" id="ARBA00006653"/>
    </source>
</evidence>
<keyword evidence="7" id="KW-0472">Membrane</keyword>
<reference evidence="8 9" key="1">
    <citation type="journal article" date="2019" name="Gigascience">
        <title>Whole-genome sequence of the oriental lung fluke Paragonimus westermani.</title>
        <authorList>
            <person name="Oey H."/>
            <person name="Zakrzewski M."/>
            <person name="Narain K."/>
            <person name="Devi K.R."/>
            <person name="Agatsuma T."/>
            <person name="Nawaratna S."/>
            <person name="Gobert G.N."/>
            <person name="Jones M.K."/>
            <person name="Ragan M.A."/>
            <person name="McManus D.P."/>
            <person name="Krause L."/>
        </authorList>
    </citation>
    <scope>NUCLEOTIDE SEQUENCE [LARGE SCALE GENOMIC DNA]</scope>
    <source>
        <strain evidence="8 9">IND2009</strain>
    </source>
</reference>
<organism evidence="8 9">
    <name type="scientific">Paragonimus westermani</name>
    <dbReference type="NCBI Taxonomy" id="34504"/>
    <lineage>
        <taxon>Eukaryota</taxon>
        <taxon>Metazoa</taxon>
        <taxon>Spiralia</taxon>
        <taxon>Lophotrochozoa</taxon>
        <taxon>Platyhelminthes</taxon>
        <taxon>Trematoda</taxon>
        <taxon>Digenea</taxon>
        <taxon>Plagiorchiida</taxon>
        <taxon>Troglotremata</taxon>
        <taxon>Troglotrematidae</taxon>
        <taxon>Paragonimus</taxon>
    </lineage>
</organism>
<dbReference type="GO" id="GO:0006891">
    <property type="term" value="P:intra-Golgi vesicle-mediated transport"/>
    <property type="evidence" value="ECO:0007669"/>
    <property type="project" value="InterPro"/>
</dbReference>
<name>A0A5J4NY37_9TREM</name>
<evidence type="ECO:0000256" key="7">
    <source>
        <dbReference type="ARBA" id="ARBA00023136"/>
    </source>
</evidence>
<keyword evidence="5" id="KW-0653">Protein transport</keyword>
<dbReference type="PANTHER" id="PTHR31658">
    <property type="entry name" value="CONSERVED OLIGOMERIC GOLGI COMPLEX SUBUNIT 1"/>
    <property type="match status" value="1"/>
</dbReference>
<evidence type="ECO:0000256" key="3">
    <source>
        <dbReference type="ARBA" id="ARBA00020978"/>
    </source>
</evidence>
<dbReference type="GO" id="GO:0000139">
    <property type="term" value="C:Golgi membrane"/>
    <property type="evidence" value="ECO:0007669"/>
    <property type="project" value="UniProtKB-SubCell"/>
</dbReference>
<evidence type="ECO:0000256" key="4">
    <source>
        <dbReference type="ARBA" id="ARBA00022448"/>
    </source>
</evidence>
<proteinExistence type="inferred from homology"/>
<protein>
    <recommendedName>
        <fullName evidence="3">Conserved oligomeric Golgi complex subunit 1</fullName>
    </recommendedName>
</protein>
<evidence type="ECO:0000256" key="5">
    <source>
        <dbReference type="ARBA" id="ARBA00022927"/>
    </source>
</evidence>
<sequence>MYETSNCELIFQPKELNNSLAALVLLTNSTMEAALEEYLAGRKIALAQLLGDANPRFAAPDGKQPATVNCSLRKKVALIAKFLLATLNSMEALFHSDSDSIPCEGALSHELHKLKDWVVHDTTWFAGDRLYKHLPDDVINYRLPQGIQSDNADHILETPCGILVQDLPVEALHDRMGTWWTDVIASCRLALSDALTHASSLKGLVATRACVLRLLSKWHQNDGSINHALLRRPVDLWAELFSEQFLTQISRVVDESIDRCWEEWTIAVNQLMVPSVEDQSDSGGNADKSNDDPVIHILCSATYITETVNVDDLAAFVWSDSTPDVFMNDLWTSSPSSTYVASESVPAHSGDNNVASSSALLGSSKLARILGPDNVGLIVFCALTGRPVPAIPANHSPYSLSAGSTTNPPIHLLVFLQRLSANRASTVAVSTHSDSNTKSTSLGHFSRQIHLSQQLSLLSPALQNICSLLEDKIASVVLDTGASAGRDSMAIWELLRSAMERLISR</sequence>
<comment type="subcellular location">
    <subcellularLocation>
        <location evidence="1">Golgi apparatus membrane</location>
        <topology evidence="1">Peripheral membrane protein</topology>
    </subcellularLocation>
</comment>
<keyword evidence="4" id="KW-0813">Transport</keyword>
<comment type="caution">
    <text evidence="8">The sequence shown here is derived from an EMBL/GenBank/DDBJ whole genome shotgun (WGS) entry which is preliminary data.</text>
</comment>